<dbReference type="SUPFAM" id="SSF51735">
    <property type="entry name" value="NAD(P)-binding Rossmann-fold domains"/>
    <property type="match status" value="1"/>
</dbReference>
<dbReference type="GO" id="GO:0009807">
    <property type="term" value="P:lignan biosynthetic process"/>
    <property type="evidence" value="ECO:0000318"/>
    <property type="project" value="GO_Central"/>
</dbReference>
<dbReference type="PaxDb" id="4081-Solyc03g033970.1.1"/>
<dbReference type="OMA" id="HIANASC"/>
<dbReference type="Gene3D" id="3.40.50.720">
    <property type="entry name" value="NAD(P)-binding Rossmann-like Domain"/>
    <property type="match status" value="1"/>
</dbReference>
<dbReference type="HOGENOM" id="CLU_060833_0_1_1"/>
<dbReference type="Pfam" id="PF05368">
    <property type="entry name" value="NmrA"/>
    <property type="match status" value="1"/>
</dbReference>
<dbReference type="InterPro" id="IPR008030">
    <property type="entry name" value="NmrA-like"/>
</dbReference>
<dbReference type="PhylomeDB" id="K4BFR9"/>
<protein>
    <recommendedName>
        <fullName evidence="3">NmrA-like domain-containing protein</fullName>
    </recommendedName>
</protein>
<dbReference type="Proteomes" id="UP000004994">
    <property type="component" value="Chromosome 3"/>
</dbReference>
<dbReference type="InterPro" id="IPR036291">
    <property type="entry name" value="NAD(P)-bd_dom_sf"/>
</dbReference>
<dbReference type="PANTHER" id="PTHR43349:SF49">
    <property type="entry name" value="ISOFLAVONE REDUCTASE HOMOLOG A622"/>
    <property type="match status" value="1"/>
</dbReference>
<reference evidence="4" key="2">
    <citation type="submission" date="2015-06" db="UniProtKB">
        <authorList>
            <consortium name="EnsemblPlants"/>
        </authorList>
    </citation>
    <scope>IDENTIFICATION</scope>
    <source>
        <strain evidence="4">cv. Heinz 1706</strain>
    </source>
</reference>
<dbReference type="InParanoid" id="K4BFR9"/>
<keyword evidence="2" id="KW-0560">Oxidoreductase</keyword>
<feature type="domain" description="NmrA-like" evidence="3">
    <location>
        <begin position="3"/>
        <end position="311"/>
    </location>
</feature>
<reference evidence="4" key="1">
    <citation type="journal article" date="2012" name="Nature">
        <title>The tomato genome sequence provides insights into fleshy fruit evolution.</title>
        <authorList>
            <consortium name="Tomato Genome Consortium"/>
        </authorList>
    </citation>
    <scope>NUCLEOTIDE SEQUENCE [LARGE SCALE GENOMIC DNA]</scope>
    <source>
        <strain evidence="4">cv. Heinz 1706</strain>
    </source>
</reference>
<dbReference type="CDD" id="cd05259">
    <property type="entry name" value="PCBER_SDR_a"/>
    <property type="match status" value="1"/>
</dbReference>
<dbReference type="InterPro" id="IPR045312">
    <property type="entry name" value="PCBER-like"/>
</dbReference>
<proteinExistence type="predicted"/>
<dbReference type="GO" id="GO:0050664">
    <property type="term" value="F:oxidoreductase activity, acting on NAD(P)H, oxygen as acceptor"/>
    <property type="evidence" value="ECO:0000318"/>
    <property type="project" value="GO_Central"/>
</dbReference>
<dbReference type="Gramene" id="Solyc03g033970.1.1">
    <property type="protein sequence ID" value="Solyc03g033970.1.1"/>
    <property type="gene ID" value="Solyc03g033970.1"/>
</dbReference>
<evidence type="ECO:0000313" key="5">
    <source>
        <dbReference type="Proteomes" id="UP000004994"/>
    </source>
</evidence>
<dbReference type="InterPro" id="IPR050608">
    <property type="entry name" value="NmrA-type/Isoflavone_red_sf"/>
</dbReference>
<dbReference type="eggNOG" id="ENOG502QPMY">
    <property type="taxonomic scope" value="Eukaryota"/>
</dbReference>
<evidence type="ECO:0000259" key="3">
    <source>
        <dbReference type="Pfam" id="PF05368"/>
    </source>
</evidence>
<evidence type="ECO:0000256" key="1">
    <source>
        <dbReference type="ARBA" id="ARBA00022857"/>
    </source>
</evidence>
<name>K4BFR9_SOLLC</name>
<evidence type="ECO:0000313" key="4">
    <source>
        <dbReference type="EnsemblPlants" id="Solyc03g033970.1.1"/>
    </source>
</evidence>
<keyword evidence="5" id="KW-1185">Reference proteome</keyword>
<dbReference type="Gene3D" id="3.90.25.10">
    <property type="entry name" value="UDP-galactose 4-epimerase, domain 1"/>
    <property type="match status" value="1"/>
</dbReference>
<organism evidence="4">
    <name type="scientific">Solanum lycopersicum</name>
    <name type="common">Tomato</name>
    <name type="synonym">Lycopersicon esculentum</name>
    <dbReference type="NCBI Taxonomy" id="4081"/>
    <lineage>
        <taxon>Eukaryota</taxon>
        <taxon>Viridiplantae</taxon>
        <taxon>Streptophyta</taxon>
        <taxon>Embryophyta</taxon>
        <taxon>Tracheophyta</taxon>
        <taxon>Spermatophyta</taxon>
        <taxon>Magnoliopsida</taxon>
        <taxon>eudicotyledons</taxon>
        <taxon>Gunneridae</taxon>
        <taxon>Pentapetalae</taxon>
        <taxon>asterids</taxon>
        <taxon>lamiids</taxon>
        <taxon>Solanales</taxon>
        <taxon>Solanaceae</taxon>
        <taxon>Solanoideae</taxon>
        <taxon>Solaneae</taxon>
        <taxon>Solanum</taxon>
        <taxon>Solanum subgen. Lycopersicon</taxon>
    </lineage>
</organism>
<dbReference type="EnsemblPlants" id="Solyc03g033970.1.1">
    <property type="protein sequence ID" value="Solyc03g033970.1.1"/>
    <property type="gene ID" value="Solyc03g033970.1"/>
</dbReference>
<dbReference type="PANTHER" id="PTHR43349">
    <property type="entry name" value="PINORESINOL REDUCTASE-RELATED"/>
    <property type="match status" value="1"/>
</dbReference>
<evidence type="ECO:0000256" key="2">
    <source>
        <dbReference type="ARBA" id="ARBA00023002"/>
    </source>
</evidence>
<accession>K4BFR9</accession>
<sequence length="316" mass="35245">MEEKSKILIIGGTGYIGKYIVKESVKCGHSTFILVRKNTLANPEKSKFIDTFKSIGVTLIYGDLSNQESLIKAIKQVDVVISTVGGGQFADQENIINAIKEAGNIKILNSYQRFFPSEFGFDVDHVDAVEPAASHFALKAKIRNMIKSQGTIPYTFVISNWFGDFFLPNFGDLQAKTPPRDKVVIFGDGNTKAIYVKEEDIATYTIKAVDDPRTLNTTLHIRPPANILSFNEIVSLWEEKIGKTLDKVYLPEEKIINIIQEGPDLPSSVNLAICHSIFVKGDSTNFEVDPSIGVEATELYPEVKYTTVNDYYNKFV</sequence>
<dbReference type="STRING" id="4081.K4BFR9"/>
<dbReference type="AlphaFoldDB" id="K4BFR9"/>
<keyword evidence="1" id="KW-0521">NADP</keyword>